<reference evidence="1" key="1">
    <citation type="journal article" date="2013" name="J. Plant Res.">
        <title>Effect of fungi and light on seed germination of three Opuntia species from semiarid lands of central Mexico.</title>
        <authorList>
            <person name="Delgado-Sanchez P."/>
            <person name="Jimenez-Bremont J.F."/>
            <person name="Guerrero-Gonzalez Mde L."/>
            <person name="Flores J."/>
        </authorList>
    </citation>
    <scope>NUCLEOTIDE SEQUENCE</scope>
    <source>
        <tissue evidence="1">Cladode</tissue>
    </source>
</reference>
<dbReference type="EMBL" id="GISG01070968">
    <property type="protein sequence ID" value="MBA4629826.1"/>
    <property type="molecule type" value="Transcribed_RNA"/>
</dbReference>
<protein>
    <submittedName>
        <fullName evidence="1">Uncharacterized protein</fullName>
    </submittedName>
</protein>
<name>A0A7C9CZI8_OPUST</name>
<sequence length="131" mass="15174">MWAFQSKLMHDPTRFDPIWGPISIKHQSLPHPYYLPGLRVVYDPILTRGFPVSRCRRSVGPKTCGILAITKAEEVPFTAVELSHLGEFPWLTSMQINLNQSAFKCFLISNLFVKVMTNQFFITWVESESWR</sequence>
<reference evidence="1" key="2">
    <citation type="submission" date="2020-07" db="EMBL/GenBank/DDBJ databases">
        <authorList>
            <person name="Vera ALvarez R."/>
            <person name="Arias-Moreno D.M."/>
            <person name="Jimenez-Jacinto V."/>
            <person name="Jimenez-Bremont J.F."/>
            <person name="Swaminathan K."/>
            <person name="Moose S.P."/>
            <person name="Guerrero-Gonzalez M.L."/>
            <person name="Marino-Ramirez L."/>
            <person name="Landsman D."/>
            <person name="Rodriguez-Kessler M."/>
            <person name="Delgado-Sanchez P."/>
        </authorList>
    </citation>
    <scope>NUCLEOTIDE SEQUENCE</scope>
    <source>
        <tissue evidence="1">Cladode</tissue>
    </source>
</reference>
<accession>A0A7C9CZI8</accession>
<dbReference type="AlphaFoldDB" id="A0A7C9CZI8"/>
<evidence type="ECO:0000313" key="1">
    <source>
        <dbReference type="EMBL" id="MBA4629826.1"/>
    </source>
</evidence>
<proteinExistence type="predicted"/>
<organism evidence="1">
    <name type="scientific">Opuntia streptacantha</name>
    <name type="common">Prickly pear cactus</name>
    <name type="synonym">Opuntia cardona</name>
    <dbReference type="NCBI Taxonomy" id="393608"/>
    <lineage>
        <taxon>Eukaryota</taxon>
        <taxon>Viridiplantae</taxon>
        <taxon>Streptophyta</taxon>
        <taxon>Embryophyta</taxon>
        <taxon>Tracheophyta</taxon>
        <taxon>Spermatophyta</taxon>
        <taxon>Magnoliopsida</taxon>
        <taxon>eudicotyledons</taxon>
        <taxon>Gunneridae</taxon>
        <taxon>Pentapetalae</taxon>
        <taxon>Caryophyllales</taxon>
        <taxon>Cactineae</taxon>
        <taxon>Cactaceae</taxon>
        <taxon>Opuntioideae</taxon>
        <taxon>Opuntia</taxon>
    </lineage>
</organism>